<keyword evidence="2" id="KW-1185">Reference proteome</keyword>
<sequence length="421" mass="45216">MAQAFSNPFTIQIVAKPVVGLPAWVPPAGYFADVPMLNNAQDVTPALYRTSPSDTAAMNNPFNVWGGSAVLRDYSPLGAQVYYSGGHEPSREVPNVQFSLICDFSTLRWSVANVPAAPNLASAFVNGLAPDGTPYTPHTYLGLQEFPRAWGGGTRGSLASFFWAGSPFENRINLLDISKTQNGYSQLATRQAQNADPNRIRLSANSNSTGSYPITVMDNARQGWWVTAVGPTDYTLFVSKTGAITQHPAVGGNLANGALVLCNALNLLVAVDGGYSLGPNAGTRFRNLYIRNLATGASAQVTTLGNVPSLQEGYDGNGINFHRPDALGLQWVDELGCIVGLDQSANPPVVVKLKPPATNPAGSPWTWSVMPLQHWPNDTAGQPKLQSAVNNIWSKFRWIPSLQAFVYCSAKDRKPQVLKLS</sequence>
<name>A0A7W5BFB6_9BURK</name>
<dbReference type="EMBL" id="JACHXD010000021">
    <property type="protein sequence ID" value="MBB3121855.1"/>
    <property type="molecule type" value="Genomic_DNA"/>
</dbReference>
<evidence type="ECO:0000313" key="2">
    <source>
        <dbReference type="Proteomes" id="UP000541535"/>
    </source>
</evidence>
<reference evidence="1 2" key="1">
    <citation type="submission" date="2020-08" db="EMBL/GenBank/DDBJ databases">
        <title>Genomic Encyclopedia of Type Strains, Phase III (KMG-III): the genomes of soil and plant-associated and newly described type strains.</title>
        <authorList>
            <person name="Whitman W."/>
        </authorList>
    </citation>
    <scope>NUCLEOTIDE SEQUENCE [LARGE SCALE GENOMIC DNA]</scope>
    <source>
        <strain evidence="1 2">CECT 8897</strain>
    </source>
</reference>
<organism evidence="1 2">
    <name type="scientific">Pseudoduganella violacea</name>
    <dbReference type="NCBI Taxonomy" id="1715466"/>
    <lineage>
        <taxon>Bacteria</taxon>
        <taxon>Pseudomonadati</taxon>
        <taxon>Pseudomonadota</taxon>
        <taxon>Betaproteobacteria</taxon>
        <taxon>Burkholderiales</taxon>
        <taxon>Oxalobacteraceae</taxon>
        <taxon>Telluria group</taxon>
        <taxon>Pseudoduganella</taxon>
    </lineage>
</organism>
<protein>
    <submittedName>
        <fullName evidence="1">Uncharacterized protein</fullName>
    </submittedName>
</protein>
<gene>
    <name evidence="1" type="ORF">FHS03_004947</name>
</gene>
<proteinExistence type="predicted"/>
<dbReference type="RefSeq" id="WP_183443547.1">
    <property type="nucleotide sequence ID" value="NZ_JACHXD010000021.1"/>
</dbReference>
<dbReference type="AlphaFoldDB" id="A0A7W5BFB6"/>
<evidence type="ECO:0000313" key="1">
    <source>
        <dbReference type="EMBL" id="MBB3121855.1"/>
    </source>
</evidence>
<accession>A0A7W5BFB6</accession>
<dbReference type="Proteomes" id="UP000541535">
    <property type="component" value="Unassembled WGS sequence"/>
</dbReference>
<comment type="caution">
    <text evidence="1">The sequence shown here is derived from an EMBL/GenBank/DDBJ whole genome shotgun (WGS) entry which is preliminary data.</text>
</comment>